<evidence type="ECO:0000256" key="1">
    <source>
        <dbReference type="ARBA" id="ARBA00022630"/>
    </source>
</evidence>
<protein>
    <submittedName>
        <fullName evidence="5">Putative indole-3-pyruvate monooxygenase YUCCA5</fullName>
    </submittedName>
</protein>
<dbReference type="PANTHER" id="PTHR43539">
    <property type="entry name" value="FLAVIN-BINDING MONOOXYGENASE-LIKE PROTEIN (AFU_ORTHOLOGUE AFUA_4G09220)"/>
    <property type="match status" value="1"/>
</dbReference>
<dbReference type="AlphaFoldDB" id="A0A093VL61"/>
<keyword evidence="3" id="KW-0560">Oxidoreductase</keyword>
<evidence type="ECO:0000256" key="4">
    <source>
        <dbReference type="SAM" id="MobiDB-lite"/>
    </source>
</evidence>
<dbReference type="InterPro" id="IPR036188">
    <property type="entry name" value="FAD/NAD-bd_sf"/>
</dbReference>
<dbReference type="InterPro" id="IPR050982">
    <property type="entry name" value="Auxin_biosynth/cation_transpt"/>
</dbReference>
<dbReference type="HOGENOM" id="CLU_015676_3_0_1"/>
<dbReference type="GO" id="GO:0050661">
    <property type="term" value="F:NADP binding"/>
    <property type="evidence" value="ECO:0007669"/>
    <property type="project" value="InterPro"/>
</dbReference>
<feature type="compositionally biased region" description="Polar residues" evidence="4">
    <location>
        <begin position="180"/>
        <end position="190"/>
    </location>
</feature>
<dbReference type="EMBL" id="JPOX01000001">
    <property type="protein sequence ID" value="KFX53292.1"/>
    <property type="molecule type" value="Genomic_DNA"/>
</dbReference>
<evidence type="ECO:0000256" key="3">
    <source>
        <dbReference type="ARBA" id="ARBA00023002"/>
    </source>
</evidence>
<dbReference type="InterPro" id="IPR020946">
    <property type="entry name" value="Flavin_mOase-like"/>
</dbReference>
<accession>A0A093VL61</accession>
<reference evidence="5" key="1">
    <citation type="journal article" date="2014" name="PLoS Genet.">
        <title>Signature Gene Expression Reveals Novel Clues to the Molecular Mechanisms of Dimorphic Transition in Penicillium marneffei.</title>
        <authorList>
            <person name="Yang E."/>
            <person name="Wang G."/>
            <person name="Cai J."/>
            <person name="Woo P.C."/>
            <person name="Lau S.K."/>
            <person name="Yuen K.-Y."/>
            <person name="Chow W.-N."/>
            <person name="Lin X."/>
        </authorList>
    </citation>
    <scope>NUCLEOTIDE SEQUENCE [LARGE SCALE GENOMIC DNA]</scope>
    <source>
        <strain evidence="5">PM1</strain>
    </source>
</reference>
<keyword evidence="5" id="KW-0670">Pyruvate</keyword>
<gene>
    <name evidence="5" type="ORF">GQ26_0011430</name>
</gene>
<sequence length="627" mass="69978">MNSSRKGRETVLDSLPCSLPTRHIPEDINPSSISHIFSDKLANLGDKDFTTDAIWRDMFSLTGTLRTLYSSKVVLPAWRLLCQQRRTSSFKLRPETAFVNRQGAGVAWIEVSFTFSMGVPLHALCRGYLCLVPDGGDEGEWKIWVMGTILDQLPDFGDIDRVDPIESTSTSNLHTDKTNRSSSEARGNHQQTSQQHYDCMIVGGGQSGLCTAGRLQALGVSYICIDSNNELGDSWRLRYDSSKIHTIRESSHLPFERTFTPDYPQWLTKDDLADAFKAWSERYGLTPHIWLSTTLKSGSWDESTKIWTLELRRRQPDSDRLKLITVTSSHVVLAIGINSQIPWFPEYANKFQFQGTVMHSKDYKNASKWKGKHGVVVGTANTGHDVAEDMVKAGLASVTIVQRNKTYVISQSAYQKHAITQYNTETDMNTADIKCFAYPNALSRRLGLLANHLQYTTQPDLYSDLVKAGFLLEQDDDLTRHICERLGGHYMDIGASKKIADGFIKMKTSSLPVSYTNTGVLFADGSHLKADVLVFATGFVGNMRDTVHQIFGDEVADRASDCWGVNDEGEIKGAFMPLGQPGLWYMGGGLNHARFYSRYIAMQIKAALEGKGFPVFDGNGQETLSKL</sequence>
<dbReference type="Gene3D" id="3.50.50.60">
    <property type="entry name" value="FAD/NAD(P)-binding domain"/>
    <property type="match status" value="1"/>
</dbReference>
<dbReference type="SUPFAM" id="SSF51905">
    <property type="entry name" value="FAD/NAD(P)-binding domain"/>
    <property type="match status" value="1"/>
</dbReference>
<dbReference type="GO" id="GO:0050660">
    <property type="term" value="F:flavin adenine dinucleotide binding"/>
    <property type="evidence" value="ECO:0007669"/>
    <property type="project" value="InterPro"/>
</dbReference>
<organism evidence="5">
    <name type="scientific">Talaromyces marneffei PM1</name>
    <dbReference type="NCBI Taxonomy" id="1077442"/>
    <lineage>
        <taxon>Eukaryota</taxon>
        <taxon>Fungi</taxon>
        <taxon>Dikarya</taxon>
        <taxon>Ascomycota</taxon>
        <taxon>Pezizomycotina</taxon>
        <taxon>Eurotiomycetes</taxon>
        <taxon>Eurotiomycetidae</taxon>
        <taxon>Eurotiales</taxon>
        <taxon>Trichocomaceae</taxon>
        <taxon>Talaromyces</taxon>
        <taxon>Talaromyces sect. Talaromyces</taxon>
    </lineage>
</organism>
<feature type="region of interest" description="Disordered" evidence="4">
    <location>
        <begin position="165"/>
        <end position="190"/>
    </location>
</feature>
<proteinExistence type="predicted"/>
<evidence type="ECO:0000256" key="2">
    <source>
        <dbReference type="ARBA" id="ARBA00022827"/>
    </source>
</evidence>
<keyword evidence="5" id="KW-0503">Monooxygenase</keyword>
<evidence type="ECO:0000313" key="5">
    <source>
        <dbReference type="EMBL" id="KFX53292.1"/>
    </source>
</evidence>
<dbReference type="eggNOG" id="KOG1399">
    <property type="taxonomic scope" value="Eukaryota"/>
</dbReference>
<comment type="caution">
    <text evidence="5">The sequence shown here is derived from an EMBL/GenBank/DDBJ whole genome shotgun (WGS) entry which is preliminary data.</text>
</comment>
<keyword evidence="2" id="KW-0274">FAD</keyword>
<dbReference type="PANTHER" id="PTHR43539:SF68">
    <property type="entry name" value="FLAVIN-BINDING MONOOXYGENASE-LIKE PROTEIN (AFU_ORTHOLOGUE AFUA_4G09220)"/>
    <property type="match status" value="1"/>
</dbReference>
<keyword evidence="1" id="KW-0285">Flavoprotein</keyword>
<dbReference type="Pfam" id="PF00743">
    <property type="entry name" value="FMO-like"/>
    <property type="match status" value="1"/>
</dbReference>
<name>A0A093VL61_TALMA</name>
<dbReference type="GO" id="GO:0004499">
    <property type="term" value="F:N,N-dimethylaniline monooxygenase activity"/>
    <property type="evidence" value="ECO:0007669"/>
    <property type="project" value="InterPro"/>
</dbReference>